<dbReference type="EMBL" id="JBAGNM010000008">
    <property type="protein sequence ID" value="MEW6954988.1"/>
    <property type="molecule type" value="Genomic_DNA"/>
</dbReference>
<comment type="caution">
    <text evidence="4">The sequence shown here is derived from an EMBL/GenBank/DDBJ whole genome shotgun (WGS) entry which is preliminary data.</text>
</comment>
<feature type="signal peptide" evidence="3">
    <location>
        <begin position="1"/>
        <end position="27"/>
    </location>
</feature>
<dbReference type="Proteomes" id="UP001555100">
    <property type="component" value="Unassembled WGS sequence"/>
</dbReference>
<evidence type="ECO:0000313" key="4">
    <source>
        <dbReference type="EMBL" id="MEW6954988.1"/>
    </source>
</evidence>
<dbReference type="InterPro" id="IPR022435">
    <property type="entry name" value="Surface-anchored_actinobac"/>
</dbReference>
<feature type="compositionally biased region" description="Low complexity" evidence="1">
    <location>
        <begin position="808"/>
        <end position="817"/>
    </location>
</feature>
<dbReference type="RefSeq" id="WP_024964624.1">
    <property type="nucleotide sequence ID" value="NZ_JBAGMF010000007.1"/>
</dbReference>
<gene>
    <name evidence="4" type="ORF">V3M73_08135</name>
</gene>
<reference evidence="4 5" key="1">
    <citation type="submission" date="2024-01" db="EMBL/GenBank/DDBJ databases">
        <title>Genomic analysis and antimicrobial resistance profiles of Trueperella pyogenes isolated from domestic and wild animals.</title>
        <authorList>
            <person name="Magossi G."/>
            <person name="Gzyl K.E."/>
            <person name="Holman D.B."/>
            <person name="Amat S."/>
        </authorList>
    </citation>
    <scope>NUCLEOTIDE SEQUENCE [LARGE SCALE GENOMIC DNA]</scope>
    <source>
        <strain evidence="4 5">1494</strain>
    </source>
</reference>
<keyword evidence="2" id="KW-0812">Transmembrane</keyword>
<evidence type="ECO:0000313" key="5">
    <source>
        <dbReference type="Proteomes" id="UP001555100"/>
    </source>
</evidence>
<keyword evidence="2" id="KW-1133">Transmembrane helix</keyword>
<evidence type="ECO:0000256" key="2">
    <source>
        <dbReference type="SAM" id="Phobius"/>
    </source>
</evidence>
<sequence>MHIKRACAAAAALCISLTALTPSIAMAGPDDSKTVVTQAHVDAPKVFWDEAAKNFTLKTNYGTNPLKMDDTVLWVGQGINNRGVQQYIRHIEEKDAQDLSFLGKAGDLLYSAPANPGFPNHPIWAGYGADTAIPVENFRERAFTLDLLSFDGPGRMELFIYTPGRSVPVERMMSSHDPGRRTLFLDAGTHTHNETTFTRPGRYEITYRATARTNDGELVASQPQTLVWQVGGVSPGKGIGDVETAFQAASTAESAAFKPSFTLAPYTEGERDGDKYLTSLSFATGDSSDQGTAVFYIDGYYLTEVPVTNGVATWNEMIGSQTSNFQVVYVPSQGSSPRWVSDAVSYTTGQEAATTSSAGTFPTKASQDPTPASATAEIRDGSADVTVKAVHHEAVGDSKLATFSVLPEDDRMTMRVKGGIYAKPDDEYPACGIDFVSAPGNREFLRSVAYCGDEKSTLKLNVIPHPVDYRSALTVTTPNTANIVESAQFGVTKRSDDSKQPVQPPQPGEPTDPSESAPGSTLLDKSVVLDRGHVDIRPFQSGDDVVMAIGDDSRQHDQKSVVRKPESVTLKVPARALKIRGPLSAEEAQKAGVGEPGFVQDSYNFLGKPGTWLWVLPQAQEEGLVWPGFSTEGMSIDRYPNGINLRLSPVSVPEGGKWWAFISNFSNEVTMLGSSEGSHEIVNAQPTHIHNYWAFTKPGKYVIGVEAFGKNAAGEFVSDKAHVTFQVESADRGPQAGETPGEKPGDPSAKPTDESTPPSGQPTDKATDKPSGQPGSVNPATTGDSATTPSGAPAAASEGKSTPGAQATTTGKKLPLTGGSVVSMAAAAAVVSAMGVALLLVRKRRLGS</sequence>
<feature type="region of interest" description="Disordered" evidence="1">
    <location>
        <begin position="351"/>
        <end position="374"/>
    </location>
</feature>
<feature type="region of interest" description="Disordered" evidence="1">
    <location>
        <begin position="728"/>
        <end position="817"/>
    </location>
</feature>
<evidence type="ECO:0000256" key="3">
    <source>
        <dbReference type="SAM" id="SignalP"/>
    </source>
</evidence>
<feature type="compositionally biased region" description="Polar residues" evidence="1">
    <location>
        <begin position="773"/>
        <end position="784"/>
    </location>
</feature>
<organism evidence="4 5">
    <name type="scientific">Trueperella pyogenes</name>
    <dbReference type="NCBI Taxonomy" id="1661"/>
    <lineage>
        <taxon>Bacteria</taxon>
        <taxon>Bacillati</taxon>
        <taxon>Actinomycetota</taxon>
        <taxon>Actinomycetes</taxon>
        <taxon>Actinomycetales</taxon>
        <taxon>Actinomycetaceae</taxon>
        <taxon>Trueperella</taxon>
    </lineage>
</organism>
<name>A0ABV3ND83_9ACTO</name>
<keyword evidence="5" id="KW-1185">Reference proteome</keyword>
<feature type="compositionally biased region" description="Polar residues" evidence="1">
    <location>
        <begin position="754"/>
        <end position="764"/>
    </location>
</feature>
<feature type="chain" id="PRO_5046396949" evidence="3">
    <location>
        <begin position="28"/>
        <end position="848"/>
    </location>
</feature>
<accession>A0ABV3ND83</accession>
<evidence type="ECO:0000256" key="1">
    <source>
        <dbReference type="SAM" id="MobiDB-lite"/>
    </source>
</evidence>
<feature type="transmembrane region" description="Helical" evidence="2">
    <location>
        <begin position="821"/>
        <end position="841"/>
    </location>
</feature>
<protein>
    <submittedName>
        <fullName evidence="4">Choice-of-anchor M domain-containing protein</fullName>
    </submittedName>
</protein>
<keyword evidence="3" id="KW-0732">Signal</keyword>
<feature type="region of interest" description="Disordered" evidence="1">
    <location>
        <begin position="490"/>
        <end position="521"/>
    </location>
</feature>
<keyword evidence="2" id="KW-0472">Membrane</keyword>
<dbReference type="NCBIfam" id="TIGR03769">
    <property type="entry name" value="P_ac_wall_RPT"/>
    <property type="match status" value="2"/>
</dbReference>
<feature type="compositionally biased region" description="Low complexity" evidence="1">
    <location>
        <begin position="785"/>
        <end position="797"/>
    </location>
</feature>
<dbReference type="NCBIfam" id="TIGR01167">
    <property type="entry name" value="LPXTG_anchor"/>
    <property type="match status" value="1"/>
</dbReference>
<dbReference type="NCBIfam" id="NF038134">
    <property type="entry name" value="choice_anch_M"/>
    <property type="match status" value="2"/>
</dbReference>
<feature type="compositionally biased region" description="Polar residues" evidence="1">
    <location>
        <begin position="351"/>
        <end position="373"/>
    </location>
</feature>
<proteinExistence type="predicted"/>